<feature type="compositionally biased region" description="Gly residues" evidence="1">
    <location>
        <begin position="11"/>
        <end position="24"/>
    </location>
</feature>
<gene>
    <name evidence="2" type="ORF">FSB_LOCUS40020</name>
</gene>
<evidence type="ECO:0000313" key="2">
    <source>
        <dbReference type="EMBL" id="SPD12138.1"/>
    </source>
</evidence>
<name>A0A2N9HJH6_FAGSY</name>
<feature type="region of interest" description="Disordered" evidence="1">
    <location>
        <begin position="630"/>
        <end position="693"/>
    </location>
</feature>
<evidence type="ECO:0000256" key="1">
    <source>
        <dbReference type="SAM" id="MobiDB-lite"/>
    </source>
</evidence>
<feature type="compositionally biased region" description="Basic and acidic residues" evidence="1">
    <location>
        <begin position="667"/>
        <end position="677"/>
    </location>
</feature>
<feature type="region of interest" description="Disordered" evidence="1">
    <location>
        <begin position="737"/>
        <end position="760"/>
    </location>
</feature>
<sequence>MASSSKKPVKGRGGSSSGKGGTSGGVRVPRVSEDDSSGSNSVLGSPEPHGDVLGRNTVDPWYRSGERFPSVPASLQPPPADWEWLVLREDAAADVVWTPHFQEIRDLQIQRNEMLAVPLVFDFQCSRAIEWADWIDSELADRGFCGRLEQAGVLHSILISRCSNMYRDTEALRQLRTSGCCQYWVTKTQQKLHFPPRSQKSKAVLADYIGRKNIALGTQAARFQFLDGALPQNRGPSDPESRFRVRFPLAPLLLGQLYTQLDLLHAEELAGASCHIVSTAFNSPIVHTFIWEHALEYIRKGKKPYEVRKKFASMPEGVVANVGDFQGDVPAVFRWVGNKFYDHSLIPSLDSEGKVCWRPYGITHRGFVYESVMSGFRDVEAQDYTLIAGDVFSLTYLSATNAGWLPVLSPDGLQFTTYSAHRVRRQFGAFAYWSSVAPRVIVPNGNRVGAHTAGMANYWRGLMAAMVEFRDSGREDISHLLESYTSPLSHPRLFGATNTMTTYANRQSLGYAVWHHEDSRWVIYGNHHPPLWLRDHPHIAAPGKVPSSRGKRNVSAGTPTAKGKQSSTLKKREAPSKESPVRASKRKKTTAGRVVSKKPVRKTRAGKKTFVPPVFPSAPTSIAARVAARKSARGVVYSQKRSKQRDDTAARVPIEIPDDLSSSSSSSDKDDPSRVAVEETESEDTEAVAADDFAADMSSADIGSLDMDAILNASSGDKGVEAGTSAEGDEVSMDELGAAEASAESTSVVSASRPMSAEEAVEEHVTVGVVTGAEKVIETTSIAITSSDGTAQGGPSGSGSHMDPSLLDSSPSTRQYVRRARRGSLVSSDSERTASALARVATPLSPPPKSGGTVPLSTITAAEASAAATVPESGVVPTTIEENPVGEEGSAHVSDVPEGVTQVEHVEVTASEEPVQADVTPGSGVPVIEEELAQGPADDIDMGDTHDSYDEVLAETEDNMAGAQAADMEVTAPAAAHTSSTKTVWWTWVDSHLLPPIVYGHGLIPICCPPSGEPGLMPGCCSPFGIKCELNGHGLIPICCPPSGEPGLMPGCCSPFGIKCELNGHGLIPICCPPSGEPGLMLGCCSPFGIKCELNGHGLIPICCPPSGEPGLMPGCCSPFGIKCELNGHGLIPICRPPSDEPGLMPSCCSPSRPNWLSSVDMAGSGNETVAEEEGRLQTAAVESAVREFDRTSFSSRHAEHFWAFDDRKADFEIFRVPQGGIRFLRALWEKYGRCSLYFSRGVHVGSSLLTLLCCVLAHMEHTRLEDITEVHILEWKAVVQEAIEGGFKFGFILDYLRRLAHDMFSRRILAELRVAEARVAALRAALNTVAPNPWDLASARRASAEARAESALQDLLS</sequence>
<feature type="compositionally biased region" description="Polar residues" evidence="1">
    <location>
        <begin position="555"/>
        <end position="568"/>
    </location>
</feature>
<feature type="compositionally biased region" description="Basic residues" evidence="1">
    <location>
        <begin position="583"/>
        <end position="607"/>
    </location>
</feature>
<accession>A0A2N9HJH6</accession>
<organism evidence="2">
    <name type="scientific">Fagus sylvatica</name>
    <name type="common">Beechnut</name>
    <dbReference type="NCBI Taxonomy" id="28930"/>
    <lineage>
        <taxon>Eukaryota</taxon>
        <taxon>Viridiplantae</taxon>
        <taxon>Streptophyta</taxon>
        <taxon>Embryophyta</taxon>
        <taxon>Tracheophyta</taxon>
        <taxon>Spermatophyta</taxon>
        <taxon>Magnoliopsida</taxon>
        <taxon>eudicotyledons</taxon>
        <taxon>Gunneridae</taxon>
        <taxon>Pentapetalae</taxon>
        <taxon>rosids</taxon>
        <taxon>fabids</taxon>
        <taxon>Fagales</taxon>
        <taxon>Fagaceae</taxon>
        <taxon>Fagus</taxon>
    </lineage>
</organism>
<feature type="region of interest" description="Disordered" evidence="1">
    <location>
        <begin position="542"/>
        <end position="617"/>
    </location>
</feature>
<evidence type="ECO:0008006" key="3">
    <source>
        <dbReference type="Google" id="ProtNLM"/>
    </source>
</evidence>
<feature type="region of interest" description="Disordered" evidence="1">
    <location>
        <begin position="1"/>
        <end position="56"/>
    </location>
</feature>
<proteinExistence type="predicted"/>
<protein>
    <recommendedName>
        <fullName evidence="3">Aminotransferase-like plant mobile domain-containing protein</fullName>
    </recommendedName>
</protein>
<feature type="compositionally biased region" description="Low complexity" evidence="1">
    <location>
        <begin position="738"/>
        <end position="752"/>
    </location>
</feature>
<feature type="compositionally biased region" description="Basic and acidic residues" evidence="1">
    <location>
        <begin position="570"/>
        <end position="580"/>
    </location>
</feature>
<reference evidence="2" key="1">
    <citation type="submission" date="2018-02" db="EMBL/GenBank/DDBJ databases">
        <authorList>
            <person name="Cohen D.B."/>
            <person name="Kent A.D."/>
        </authorList>
    </citation>
    <scope>NUCLEOTIDE SEQUENCE</scope>
</reference>
<feature type="region of interest" description="Disordered" evidence="1">
    <location>
        <begin position="784"/>
        <end position="832"/>
    </location>
</feature>
<dbReference type="EMBL" id="OIVN01003560">
    <property type="protein sequence ID" value="SPD12138.1"/>
    <property type="molecule type" value="Genomic_DNA"/>
</dbReference>